<keyword evidence="3" id="KW-1185">Reference proteome</keyword>
<proteinExistence type="predicted"/>
<feature type="region of interest" description="Disordered" evidence="1">
    <location>
        <begin position="216"/>
        <end position="236"/>
    </location>
</feature>
<name>A0A9P9DXJ9_9PLEO</name>
<dbReference type="EMBL" id="JAGMWT010000006">
    <property type="protein sequence ID" value="KAH7127103.1"/>
    <property type="molecule type" value="Genomic_DNA"/>
</dbReference>
<comment type="caution">
    <text evidence="2">The sequence shown here is derived from an EMBL/GenBank/DDBJ whole genome shotgun (WGS) entry which is preliminary data.</text>
</comment>
<sequence length="427" mass="47738">MSDTFAASDNLQSEQRRGPRHNQIQPVLRDTGEEERTTVLAKPRKNCSQPLLDGGILVPGTHDQGPGHDPGSPQTPSSASRRSNIGLRRSDRNSIFSKSPARPSHYTRMKSIFEAASLQNPAQSRIRNTILYPQLPNVSRTCNLESHQGNSNANGHKKLANPRVPQLHAPYSTVPQLGDEICNEKPLYPTELPKYSSPTGSWSGDSDFLVDESVVQRRASPSVPSPRPRTESSYFPPVDLSREERYHCLTPQRAIPNPSLKWSGTDLQRISLNIMQQDIARLHTETQREQAQTPPPCVRNSDGEDGGDEMSPLSPNVCVERGPVRHHSSRRRHRETVQPQDSPTRAKKQPPKSCLKKNIERDAGILELGVRTSRWGSANTRSRHVVALTSNEDVSFRADKENVRRHEFGLFDILTGNEKFLPARSHS</sequence>
<evidence type="ECO:0000313" key="3">
    <source>
        <dbReference type="Proteomes" id="UP000700596"/>
    </source>
</evidence>
<feature type="compositionally biased region" description="Basic residues" evidence="1">
    <location>
        <begin position="324"/>
        <end position="334"/>
    </location>
</feature>
<feature type="compositionally biased region" description="Polar residues" evidence="1">
    <location>
        <begin position="72"/>
        <end position="83"/>
    </location>
</feature>
<reference evidence="2" key="1">
    <citation type="journal article" date="2021" name="Nat. Commun.">
        <title>Genetic determinants of endophytism in the Arabidopsis root mycobiome.</title>
        <authorList>
            <person name="Mesny F."/>
            <person name="Miyauchi S."/>
            <person name="Thiergart T."/>
            <person name="Pickel B."/>
            <person name="Atanasova L."/>
            <person name="Karlsson M."/>
            <person name="Huettel B."/>
            <person name="Barry K.W."/>
            <person name="Haridas S."/>
            <person name="Chen C."/>
            <person name="Bauer D."/>
            <person name="Andreopoulos W."/>
            <person name="Pangilinan J."/>
            <person name="LaButti K."/>
            <person name="Riley R."/>
            <person name="Lipzen A."/>
            <person name="Clum A."/>
            <person name="Drula E."/>
            <person name="Henrissat B."/>
            <person name="Kohler A."/>
            <person name="Grigoriev I.V."/>
            <person name="Martin F.M."/>
            <person name="Hacquard S."/>
        </authorList>
    </citation>
    <scope>NUCLEOTIDE SEQUENCE</scope>
    <source>
        <strain evidence="2">MPI-CAGE-CH-0243</strain>
    </source>
</reference>
<feature type="region of interest" description="Disordered" evidence="1">
    <location>
        <begin position="1"/>
        <end position="103"/>
    </location>
</feature>
<accession>A0A9P9DXJ9</accession>
<feature type="region of interest" description="Disordered" evidence="1">
    <location>
        <begin position="284"/>
        <end position="354"/>
    </location>
</feature>
<evidence type="ECO:0000256" key="1">
    <source>
        <dbReference type="SAM" id="MobiDB-lite"/>
    </source>
</evidence>
<dbReference type="Proteomes" id="UP000700596">
    <property type="component" value="Unassembled WGS sequence"/>
</dbReference>
<evidence type="ECO:0000313" key="2">
    <source>
        <dbReference type="EMBL" id="KAH7127103.1"/>
    </source>
</evidence>
<organism evidence="2 3">
    <name type="scientific">Dendryphion nanum</name>
    <dbReference type="NCBI Taxonomy" id="256645"/>
    <lineage>
        <taxon>Eukaryota</taxon>
        <taxon>Fungi</taxon>
        <taxon>Dikarya</taxon>
        <taxon>Ascomycota</taxon>
        <taxon>Pezizomycotina</taxon>
        <taxon>Dothideomycetes</taxon>
        <taxon>Pleosporomycetidae</taxon>
        <taxon>Pleosporales</taxon>
        <taxon>Torulaceae</taxon>
        <taxon>Dendryphion</taxon>
    </lineage>
</organism>
<protein>
    <submittedName>
        <fullName evidence="2">Uncharacterized protein</fullName>
    </submittedName>
</protein>
<gene>
    <name evidence="2" type="ORF">B0J11DRAFT_567829</name>
</gene>
<dbReference type="AlphaFoldDB" id="A0A9P9DXJ9"/>
<feature type="compositionally biased region" description="Polar residues" evidence="1">
    <location>
        <begin position="1"/>
        <end position="13"/>
    </location>
</feature>
<dbReference type="OrthoDB" id="3801515at2759"/>